<keyword evidence="4" id="KW-1185">Reference proteome</keyword>
<evidence type="ECO:0000313" key="4">
    <source>
        <dbReference type="Proteomes" id="UP000013167"/>
    </source>
</evidence>
<evidence type="ECO:0000259" key="2">
    <source>
        <dbReference type="Pfam" id="PF02517"/>
    </source>
</evidence>
<sequence>MTTVSQAPGRRGLLTETWLVLGVSLGASAIWSILRIIERLTREVALGQQTSALNSSVTPDRPWLDLAYQLVGVALGVIPAFLALHLLTTRPGPGAHGEPAAYRIVGFDLRKPVQDLLRGAGLATVIGVPGLGLYAAAKAIGLNTTVAAANLSGAWWTIPVLILAAAQNAVLEEVVMVAYLFGRWAQAGWTQWTVIVVSALIRGSYHLYQGFGGFVGNAVMGVIFGWIYTRTKRVMPLVVAHTLLDVVAFVGYALLKDHLSWL</sequence>
<reference evidence="3 4" key="1">
    <citation type="journal article" date="2013" name="ISME J.">
        <title>A metabolic model for members of the genus Tetrasphaera involved in enhanced biological phosphorus removal.</title>
        <authorList>
            <person name="Kristiansen R."/>
            <person name="Nguyen H.T.T."/>
            <person name="Saunders A.M."/>
            <person name="Nielsen J.L."/>
            <person name="Wimmer R."/>
            <person name="Le V.Q."/>
            <person name="McIlroy S.J."/>
            <person name="Petrovski S."/>
            <person name="Seviour R.J."/>
            <person name="Calteau A."/>
            <person name="Nielsen K.L."/>
            <person name="Nielsen P.H."/>
        </authorList>
    </citation>
    <scope>NUCLEOTIDE SEQUENCE [LARGE SCALE GENOMIC DNA]</scope>
    <source>
        <strain evidence="3 4">Lp2</strain>
    </source>
</reference>
<feature type="transmembrane region" description="Helical" evidence="1">
    <location>
        <begin position="153"/>
        <end position="171"/>
    </location>
</feature>
<keyword evidence="1" id="KW-1133">Transmembrane helix</keyword>
<organism evidence="3 4">
    <name type="scientific">Phycicoccus elongatus Lp2</name>
    <dbReference type="NCBI Taxonomy" id="1193181"/>
    <lineage>
        <taxon>Bacteria</taxon>
        <taxon>Bacillati</taxon>
        <taxon>Actinomycetota</taxon>
        <taxon>Actinomycetes</taxon>
        <taxon>Micrococcales</taxon>
        <taxon>Intrasporangiaceae</taxon>
        <taxon>Phycicoccus</taxon>
    </lineage>
</organism>
<dbReference type="Proteomes" id="UP000013167">
    <property type="component" value="Unassembled WGS sequence"/>
</dbReference>
<evidence type="ECO:0000256" key="1">
    <source>
        <dbReference type="SAM" id="Phobius"/>
    </source>
</evidence>
<dbReference type="STRING" id="1193181.BN10_630025"/>
<evidence type="ECO:0000313" key="3">
    <source>
        <dbReference type="EMBL" id="CCH70671.1"/>
    </source>
</evidence>
<dbReference type="InterPro" id="IPR003675">
    <property type="entry name" value="Rce1/LyrA-like_dom"/>
</dbReference>
<dbReference type="Pfam" id="PF02517">
    <property type="entry name" value="Rce1-like"/>
    <property type="match status" value="1"/>
</dbReference>
<feature type="domain" description="CAAX prenyl protease 2/Lysostaphin resistance protein A-like" evidence="2">
    <location>
        <begin position="155"/>
        <end position="246"/>
    </location>
</feature>
<name>N0E493_9MICO</name>
<keyword evidence="1" id="KW-0812">Transmembrane</keyword>
<dbReference type="GO" id="GO:0080120">
    <property type="term" value="P:CAAX-box protein maturation"/>
    <property type="evidence" value="ECO:0007669"/>
    <property type="project" value="UniProtKB-ARBA"/>
</dbReference>
<accession>N0E493</accession>
<dbReference type="eggNOG" id="COG1266">
    <property type="taxonomic scope" value="Bacteria"/>
</dbReference>
<dbReference type="EMBL" id="CAIZ01000134">
    <property type="protein sequence ID" value="CCH70671.1"/>
    <property type="molecule type" value="Genomic_DNA"/>
</dbReference>
<comment type="caution">
    <text evidence="3">The sequence shown here is derived from an EMBL/GenBank/DDBJ whole genome shotgun (WGS) entry which is preliminary data.</text>
</comment>
<feature type="transmembrane region" description="Helical" evidence="1">
    <location>
        <begin position="234"/>
        <end position="255"/>
    </location>
</feature>
<dbReference type="HOGENOM" id="CLU_080128_0_0_11"/>
<feature type="transmembrane region" description="Helical" evidence="1">
    <location>
        <begin position="207"/>
        <end position="227"/>
    </location>
</feature>
<protein>
    <recommendedName>
        <fullName evidence="2">CAAX prenyl protease 2/Lysostaphin resistance protein A-like domain-containing protein</fullName>
    </recommendedName>
</protein>
<feature type="transmembrane region" description="Helical" evidence="1">
    <location>
        <begin position="66"/>
        <end position="87"/>
    </location>
</feature>
<proteinExistence type="predicted"/>
<feature type="transmembrane region" description="Helical" evidence="1">
    <location>
        <begin position="12"/>
        <end position="34"/>
    </location>
</feature>
<keyword evidence="1" id="KW-0472">Membrane</keyword>
<dbReference type="AlphaFoldDB" id="N0E493"/>
<dbReference type="GO" id="GO:0004175">
    <property type="term" value="F:endopeptidase activity"/>
    <property type="evidence" value="ECO:0007669"/>
    <property type="project" value="UniProtKB-ARBA"/>
</dbReference>
<feature type="transmembrane region" description="Helical" evidence="1">
    <location>
        <begin position="120"/>
        <end position="141"/>
    </location>
</feature>
<gene>
    <name evidence="3" type="ORF">BN10_630025</name>
</gene>
<dbReference type="RefSeq" id="WP_010850514.1">
    <property type="nucleotide sequence ID" value="NZ_HF570956.1"/>
</dbReference>